<evidence type="ECO:0000256" key="6">
    <source>
        <dbReference type="ARBA" id="ARBA00022841"/>
    </source>
</evidence>
<keyword evidence="7" id="KW-0472">Membrane</keyword>
<gene>
    <name evidence="9" type="ORF">PYH38_001027</name>
</gene>
<dbReference type="InterPro" id="IPR036514">
    <property type="entry name" value="SGNH_hydro_sf"/>
</dbReference>
<evidence type="ECO:0000259" key="8">
    <source>
        <dbReference type="Pfam" id="PF16822"/>
    </source>
</evidence>
<dbReference type="Gene3D" id="3.40.50.1110">
    <property type="entry name" value="SGNH hydrolase"/>
    <property type="match status" value="1"/>
</dbReference>
<evidence type="ECO:0000256" key="1">
    <source>
        <dbReference type="ARBA" id="ARBA00004418"/>
    </source>
</evidence>
<feature type="domain" description="AlgX/AlgJ SGNH hydrolase-like" evidence="8">
    <location>
        <begin position="330"/>
        <end position="430"/>
    </location>
</feature>
<dbReference type="InterPro" id="IPR031811">
    <property type="entry name" value="ALGX/ALGJ_SGNH-like"/>
</dbReference>
<keyword evidence="7" id="KW-1133">Transmembrane helix</keyword>
<comment type="subcellular location">
    <subcellularLocation>
        <location evidence="1">Periplasm</location>
    </subcellularLocation>
</comment>
<evidence type="ECO:0000256" key="7">
    <source>
        <dbReference type="SAM" id="Phobius"/>
    </source>
</evidence>
<proteinExistence type="predicted"/>
<organism evidence="9 10">
    <name type="scientific">Sinorhizobium numidicum</name>
    <dbReference type="NCBI Taxonomy" id="680248"/>
    <lineage>
        <taxon>Bacteria</taxon>
        <taxon>Pseudomonadati</taxon>
        <taxon>Pseudomonadota</taxon>
        <taxon>Alphaproteobacteria</taxon>
        <taxon>Hyphomicrobiales</taxon>
        <taxon>Rhizobiaceae</taxon>
        <taxon>Sinorhizobium/Ensifer group</taxon>
        <taxon>Sinorhizobium</taxon>
    </lineage>
</organism>
<evidence type="ECO:0000256" key="4">
    <source>
        <dbReference type="ARBA" id="ARBA00022729"/>
    </source>
</evidence>
<keyword evidence="6" id="KW-0016">Alginate biosynthesis</keyword>
<keyword evidence="4" id="KW-0732">Signal</keyword>
<keyword evidence="10" id="KW-1185">Reference proteome</keyword>
<evidence type="ECO:0000313" key="9">
    <source>
        <dbReference type="EMBL" id="WEX81590.1"/>
    </source>
</evidence>
<comment type="pathway">
    <text evidence="2">Glycan biosynthesis; alginate biosynthesis.</text>
</comment>
<dbReference type="EMBL" id="CP120370">
    <property type="protein sequence ID" value="WEX81590.1"/>
    <property type="molecule type" value="Genomic_DNA"/>
</dbReference>
<keyword evidence="7" id="KW-0812">Transmembrane</keyword>
<dbReference type="SUPFAM" id="SSF52266">
    <property type="entry name" value="SGNH hydrolase"/>
    <property type="match status" value="1"/>
</dbReference>
<feature type="transmembrane region" description="Helical" evidence="7">
    <location>
        <begin position="41"/>
        <end position="59"/>
    </location>
</feature>
<keyword evidence="5" id="KW-0574">Periplasm</keyword>
<dbReference type="Pfam" id="PF16822">
    <property type="entry name" value="ALGX"/>
    <property type="match status" value="1"/>
</dbReference>
<dbReference type="Proteomes" id="UP001235547">
    <property type="component" value="Chromosome 2"/>
</dbReference>
<protein>
    <submittedName>
        <fullName evidence="9">SGNH/GDSL hydrolase family protein</fullName>
    </submittedName>
</protein>
<sequence>MITKRLGSFLCAIVALYLLLSPAYALYYFEQFASDIPRVIRYSIIPGALSVIFLIVGFYTKPQIALVTGLSGVSALAGFFLFETVLTAQSIPVRLAMLGQLSNEQQEKLGRSDNTIRGFTLGGLNDAAGTGELSKALLSGFPGTRVVLCSSQDGAISYEADRYGFNNPDDIYQDPLELMVVGDSFVEGFCLPPGKDLTSRLRQEGLRAASFGLRGNGPLLELATIGRFGKIIRPRHVVFAFFEGNDWENLEKELGRPWLRAALEAEADYGSQEAAADTIRQAELTVKERSKKRITTYDLFAKTELLRNFVALQQTFTRLGLIYPKGVGAIPEFRTVLRQAKTIVAQWGGKVTMVYVPRNDRFLGVLSADHAFDALRNIVLDSAAKEGVDVVDLSEAFSRYPEPKRLYAPDNHFSQEGAAFAASIVARHLTMIEQSKAN</sequence>
<keyword evidence="9" id="KW-0378">Hydrolase</keyword>
<dbReference type="GO" id="GO:0016787">
    <property type="term" value="F:hydrolase activity"/>
    <property type="evidence" value="ECO:0007669"/>
    <property type="project" value="UniProtKB-KW"/>
</dbReference>
<name>A0ABY8CSH3_9HYPH</name>
<dbReference type="RefSeq" id="WP_280732345.1">
    <property type="nucleotide sequence ID" value="NZ_CP120367.1"/>
</dbReference>
<evidence type="ECO:0000313" key="10">
    <source>
        <dbReference type="Proteomes" id="UP001235547"/>
    </source>
</evidence>
<keyword evidence="3" id="KW-0808">Transferase</keyword>
<accession>A0ABY8CSH3</accession>
<feature type="transmembrane region" description="Helical" evidence="7">
    <location>
        <begin position="64"/>
        <end position="82"/>
    </location>
</feature>
<reference evidence="9 10" key="1">
    <citation type="submission" date="2023-03" db="EMBL/GenBank/DDBJ databases">
        <authorList>
            <person name="Kaur S."/>
            <person name="Espinosa-Saiz D."/>
            <person name="Velazquez E."/>
            <person name="Menendez E."/>
            <person name="diCenzo G.C."/>
        </authorList>
    </citation>
    <scope>NUCLEOTIDE SEQUENCE [LARGE SCALE GENOMIC DNA]</scope>
    <source>
        <strain evidence="9 10">LMG 27395</strain>
    </source>
</reference>
<evidence type="ECO:0000256" key="5">
    <source>
        <dbReference type="ARBA" id="ARBA00022764"/>
    </source>
</evidence>
<evidence type="ECO:0000256" key="2">
    <source>
        <dbReference type="ARBA" id="ARBA00005182"/>
    </source>
</evidence>
<evidence type="ECO:0000256" key="3">
    <source>
        <dbReference type="ARBA" id="ARBA00022679"/>
    </source>
</evidence>